<dbReference type="Gene3D" id="1.10.10.10">
    <property type="entry name" value="Winged helix-like DNA-binding domain superfamily/Winged helix DNA-binding domain"/>
    <property type="match status" value="1"/>
</dbReference>
<dbReference type="InterPro" id="IPR036388">
    <property type="entry name" value="WH-like_DNA-bd_sf"/>
</dbReference>
<dbReference type="GO" id="GO:0003677">
    <property type="term" value="F:DNA binding"/>
    <property type="evidence" value="ECO:0007669"/>
    <property type="project" value="InterPro"/>
</dbReference>
<dbReference type="eggNOG" id="COG2197">
    <property type="taxonomic scope" value="Bacteria"/>
</dbReference>
<organism evidence="3 4">
    <name type="scientific">Johnsonella ignava ATCC 51276</name>
    <dbReference type="NCBI Taxonomy" id="679200"/>
    <lineage>
        <taxon>Bacteria</taxon>
        <taxon>Bacillati</taxon>
        <taxon>Bacillota</taxon>
        <taxon>Clostridia</taxon>
        <taxon>Lachnospirales</taxon>
        <taxon>Lachnospiraceae</taxon>
        <taxon>Johnsonella</taxon>
    </lineage>
</organism>
<dbReference type="STRING" id="679200.HMPREF9333_01197"/>
<dbReference type="InterPro" id="IPR000792">
    <property type="entry name" value="Tscrpt_reg_LuxR_C"/>
</dbReference>
<dbReference type="PATRIC" id="fig|679200.3.peg.1275"/>
<gene>
    <name evidence="3" type="ORF">HMPREF9333_01197</name>
</gene>
<evidence type="ECO:0000259" key="2">
    <source>
        <dbReference type="PROSITE" id="PS50043"/>
    </source>
</evidence>
<keyword evidence="1" id="KW-0472">Membrane</keyword>
<proteinExistence type="predicted"/>
<evidence type="ECO:0000313" key="3">
    <source>
        <dbReference type="EMBL" id="EHI55482.1"/>
    </source>
</evidence>
<feature type="transmembrane region" description="Helical" evidence="1">
    <location>
        <begin position="20"/>
        <end position="42"/>
    </location>
</feature>
<dbReference type="AlphaFoldDB" id="G5GI07"/>
<evidence type="ECO:0000256" key="1">
    <source>
        <dbReference type="SAM" id="Phobius"/>
    </source>
</evidence>
<dbReference type="RefSeq" id="WP_005540649.1">
    <property type="nucleotide sequence ID" value="NZ_JH378832.1"/>
</dbReference>
<keyword evidence="4" id="KW-1185">Reference proteome</keyword>
<dbReference type="Proteomes" id="UP000003011">
    <property type="component" value="Unassembled WGS sequence"/>
</dbReference>
<evidence type="ECO:0000313" key="4">
    <source>
        <dbReference type="Proteomes" id="UP000003011"/>
    </source>
</evidence>
<protein>
    <recommendedName>
        <fullName evidence="2">HTH luxR-type domain-containing protein</fullName>
    </recommendedName>
</protein>
<dbReference type="EMBL" id="ACZL01000021">
    <property type="protein sequence ID" value="EHI55482.1"/>
    <property type="molecule type" value="Genomic_DNA"/>
</dbReference>
<dbReference type="SMART" id="SM00421">
    <property type="entry name" value="HTH_LUXR"/>
    <property type="match status" value="1"/>
</dbReference>
<name>G5GI07_9FIRM</name>
<dbReference type="InterPro" id="IPR016032">
    <property type="entry name" value="Sig_transdc_resp-reg_C-effctor"/>
</dbReference>
<dbReference type="HOGENOM" id="CLU_038040_0_0_9"/>
<keyword evidence="1" id="KW-1133">Transmembrane helix</keyword>
<dbReference type="PROSITE" id="PS50043">
    <property type="entry name" value="HTH_LUXR_2"/>
    <property type="match status" value="1"/>
</dbReference>
<dbReference type="GO" id="GO:0006355">
    <property type="term" value="P:regulation of DNA-templated transcription"/>
    <property type="evidence" value="ECO:0007669"/>
    <property type="project" value="InterPro"/>
</dbReference>
<sequence length="494" mass="57537">MKLISIKTLFSLKSLRKKLFFNMLGLAALTMLISFSGLFFSFKYTENRTVNSVNTLMDIYELQLKLHFKTLSGIGDGTAVESRVIIEEFLSDENLSFDDLKMSKENMEKLKKRLSLALKPEMFRNECSAFFIILNTSLENKEFFYKSSENAYQTEDSISNSILKTDFDERIFDEFKAGDKTRELIISDKNVFLLWKIYGNDEKIYGICGYEIDESFFQDKYIQNTDLKSYTILLFSKNALNETGEQDISPAIDLKSGKESYNDRNMNFISQKISKNLYSYKGNNIDNVGNSKDISLFDKSGSCRLYVMISRKEYKAETCRNIIKISALLCLIILFIIISSFFLSNSCIKELLISIERFKKGQSEEENENLPQEIKDFFAFLKTENEKKQKAYSEEILALKQEVKRLEYDRKKEIDPDNFKSFLEGISTLTKTEKKIFDLYRKGHTAKEILEIANIKESTLRYHNQNIYSKLSVNSMKLMLRYCTLMQNNSKTEL</sequence>
<feature type="domain" description="HTH luxR-type" evidence="2">
    <location>
        <begin position="422"/>
        <end position="487"/>
    </location>
</feature>
<comment type="caution">
    <text evidence="3">The sequence shown here is derived from an EMBL/GenBank/DDBJ whole genome shotgun (WGS) entry which is preliminary data.</text>
</comment>
<dbReference type="OrthoDB" id="9779069at2"/>
<keyword evidence="1" id="KW-0812">Transmembrane</keyword>
<dbReference type="Pfam" id="PF00196">
    <property type="entry name" value="GerE"/>
    <property type="match status" value="1"/>
</dbReference>
<reference evidence="3 4" key="1">
    <citation type="submission" date="2011-08" db="EMBL/GenBank/DDBJ databases">
        <title>The Genome Sequence of Johnsonella ignava ATCC 51276.</title>
        <authorList>
            <consortium name="The Broad Institute Genome Sequencing Platform"/>
            <person name="Earl A."/>
            <person name="Ward D."/>
            <person name="Feldgarden M."/>
            <person name="Gevers D."/>
            <person name="Izard J."/>
            <person name="Blanton J.M."/>
            <person name="Baranova O.V."/>
            <person name="Dewhirst F.E."/>
            <person name="Young S.K."/>
            <person name="Zeng Q."/>
            <person name="Gargeya S."/>
            <person name="Fitzgerald M."/>
            <person name="Haas B."/>
            <person name="Abouelleil A."/>
            <person name="Alvarado L."/>
            <person name="Arachchi H.M."/>
            <person name="Berlin A."/>
            <person name="Brown A."/>
            <person name="Chapman S.B."/>
            <person name="Chen Z."/>
            <person name="Dunbar C."/>
            <person name="Freedman E."/>
            <person name="Gearin G."/>
            <person name="Gellesch M."/>
            <person name="Goldberg J."/>
            <person name="Griggs A."/>
            <person name="Gujja S."/>
            <person name="Heiman D."/>
            <person name="Howarth C."/>
            <person name="Larson L."/>
            <person name="Lui A."/>
            <person name="MacDonald P.J.P."/>
            <person name="Montmayeur A."/>
            <person name="Murphy C."/>
            <person name="Neiman D."/>
            <person name="Pearson M."/>
            <person name="Priest M."/>
            <person name="Roberts A."/>
            <person name="Saif S."/>
            <person name="Shea T."/>
            <person name="Shenoy N."/>
            <person name="Sisk P."/>
            <person name="Stolte C."/>
            <person name="Sykes S."/>
            <person name="Wortman J."/>
            <person name="Nusbaum C."/>
            <person name="Birren B."/>
        </authorList>
    </citation>
    <scope>NUCLEOTIDE SEQUENCE [LARGE SCALE GENOMIC DNA]</scope>
    <source>
        <strain evidence="3 4">ATCC 51276</strain>
    </source>
</reference>
<dbReference type="PRINTS" id="PR00038">
    <property type="entry name" value="HTHLUXR"/>
</dbReference>
<feature type="transmembrane region" description="Helical" evidence="1">
    <location>
        <begin position="322"/>
        <end position="343"/>
    </location>
</feature>
<accession>G5GI07</accession>
<dbReference type="SUPFAM" id="SSF46894">
    <property type="entry name" value="C-terminal effector domain of the bipartite response regulators"/>
    <property type="match status" value="1"/>
</dbReference>